<dbReference type="Proteomes" id="UP001055200">
    <property type="component" value="Chromosome"/>
</dbReference>
<dbReference type="EMBL" id="CP092365">
    <property type="protein sequence ID" value="ULN51368.1"/>
    <property type="molecule type" value="Genomic_DNA"/>
</dbReference>
<protein>
    <recommendedName>
        <fullName evidence="3">Thioesterase</fullName>
    </recommendedName>
</protein>
<dbReference type="InterPro" id="IPR029069">
    <property type="entry name" value="HotDog_dom_sf"/>
</dbReference>
<organism evidence="1 2">
    <name type="scientific">Mycolicibacillus parakoreensis</name>
    <dbReference type="NCBI Taxonomy" id="1069221"/>
    <lineage>
        <taxon>Bacteria</taxon>
        <taxon>Bacillati</taxon>
        <taxon>Actinomycetota</taxon>
        <taxon>Actinomycetes</taxon>
        <taxon>Mycobacteriales</taxon>
        <taxon>Mycobacteriaceae</taxon>
        <taxon>Mycolicibacillus</taxon>
    </lineage>
</organism>
<gene>
    <name evidence="1" type="ORF">MIU77_10570</name>
</gene>
<accession>A0ABY3TUP8</accession>
<reference evidence="1" key="1">
    <citation type="submission" date="2022-08" db="EMBL/GenBank/DDBJ databases">
        <title>Complete genome sequence of 14 non-tuberculosis mycobacteria type-strains.</title>
        <authorList>
            <person name="Igarashi Y."/>
            <person name="Osugi A."/>
            <person name="Mitarai S."/>
        </authorList>
    </citation>
    <scope>NUCLEOTIDE SEQUENCE</scope>
    <source>
        <strain evidence="1">DSM 45575</strain>
    </source>
</reference>
<dbReference type="SUPFAM" id="SSF54637">
    <property type="entry name" value="Thioesterase/thiol ester dehydrase-isomerase"/>
    <property type="match status" value="1"/>
</dbReference>
<name>A0ABY3TUP8_9MYCO</name>
<evidence type="ECO:0008006" key="3">
    <source>
        <dbReference type="Google" id="ProtNLM"/>
    </source>
</evidence>
<keyword evidence="2" id="KW-1185">Reference proteome</keyword>
<dbReference type="Gene3D" id="3.10.129.10">
    <property type="entry name" value="Hotdog Thioesterase"/>
    <property type="match status" value="1"/>
</dbReference>
<proteinExistence type="predicted"/>
<evidence type="ECO:0000313" key="2">
    <source>
        <dbReference type="Proteomes" id="UP001055200"/>
    </source>
</evidence>
<evidence type="ECO:0000313" key="1">
    <source>
        <dbReference type="EMBL" id="ULN51368.1"/>
    </source>
</evidence>
<dbReference type="RefSeq" id="WP_240169651.1">
    <property type="nucleotide sequence ID" value="NZ_CP092365.1"/>
</dbReference>
<sequence>MADDLQVPAKAGADRFGEAPLGQTVAAAAALRRLVGLLLSLEHPHPAVEEMLARLPDWEHRLRAAVPPDTAPRLASDRDGQRRVYLGHAFDVGAFNPCFPEYRFDRLGARTAGGRVTFPLPYEGPPGLVHGGFLAVFFDCVIQHQSCAADRTGRTRTLQLTYRRPTPVLTELEFDIERVEAERDITSTARLLRDGEVLCTGVVKTVAMRPDQLSATKYGRRRPSE</sequence>